<keyword evidence="1" id="KW-0812">Transmembrane</keyword>
<feature type="signal peptide" evidence="2">
    <location>
        <begin position="1"/>
        <end position="25"/>
    </location>
</feature>
<dbReference type="OrthoDB" id="10464058at2759"/>
<sequence length="230" mass="25994">MVASLMHFVCCFTSFFLISWPPISANQHTGGQTNRLLLLGCVGLSLIALAAQAALLFRPASRRLIMLNTCATLLIFLLEMSTFVRLNVFLQDSIQITRGLAEAAAGYKSNKQQNWVGDRETIKKCCWGWKLFQDSNLTALFPQHWLPVQCCKLLHVQAFDCEGVKPQGTTEFKSYACVQEHLKRAAIWLRAPNTLLLLPLISGLPVFRLFAEELVVRYRSSQLRRLTEGY</sequence>
<keyword evidence="4" id="KW-1185">Reference proteome</keyword>
<evidence type="ECO:0000313" key="4">
    <source>
        <dbReference type="Proteomes" id="UP000275846"/>
    </source>
</evidence>
<evidence type="ECO:0000313" key="5">
    <source>
        <dbReference type="WBParaSite" id="SSLN_0001652901-mRNA-1"/>
    </source>
</evidence>
<dbReference type="AlphaFoldDB" id="A0A183THH8"/>
<protein>
    <submittedName>
        <fullName evidence="5">Leukocyte surface antigen CD53-like</fullName>
    </submittedName>
</protein>
<proteinExistence type="predicted"/>
<evidence type="ECO:0000313" key="3">
    <source>
        <dbReference type="EMBL" id="VDM02312.1"/>
    </source>
</evidence>
<feature type="transmembrane region" description="Helical" evidence="1">
    <location>
        <begin position="64"/>
        <end position="84"/>
    </location>
</feature>
<reference evidence="5" key="1">
    <citation type="submission" date="2016-06" db="UniProtKB">
        <authorList>
            <consortium name="WormBaseParasite"/>
        </authorList>
    </citation>
    <scope>IDENTIFICATION</scope>
</reference>
<dbReference type="EMBL" id="UYSU01040450">
    <property type="protein sequence ID" value="VDM02312.1"/>
    <property type="molecule type" value="Genomic_DNA"/>
</dbReference>
<evidence type="ECO:0000256" key="2">
    <source>
        <dbReference type="SAM" id="SignalP"/>
    </source>
</evidence>
<keyword evidence="2" id="KW-0732">Signal</keyword>
<feature type="transmembrane region" description="Helical" evidence="1">
    <location>
        <begin position="35"/>
        <end position="57"/>
    </location>
</feature>
<keyword evidence="1" id="KW-1133">Transmembrane helix</keyword>
<accession>A0A183THH8</accession>
<gene>
    <name evidence="3" type="ORF">SSLN_LOCUS15926</name>
</gene>
<dbReference type="WBParaSite" id="SSLN_0001652901-mRNA-1">
    <property type="protein sequence ID" value="SSLN_0001652901-mRNA-1"/>
    <property type="gene ID" value="SSLN_0001652901"/>
</dbReference>
<evidence type="ECO:0000256" key="1">
    <source>
        <dbReference type="SAM" id="Phobius"/>
    </source>
</evidence>
<dbReference type="Proteomes" id="UP000275846">
    <property type="component" value="Unassembled WGS sequence"/>
</dbReference>
<keyword evidence="1" id="KW-0472">Membrane</keyword>
<feature type="chain" id="PRO_5043141571" evidence="2">
    <location>
        <begin position="26"/>
        <end position="230"/>
    </location>
</feature>
<reference evidence="3 4" key="2">
    <citation type="submission" date="2018-11" db="EMBL/GenBank/DDBJ databases">
        <authorList>
            <consortium name="Pathogen Informatics"/>
        </authorList>
    </citation>
    <scope>NUCLEOTIDE SEQUENCE [LARGE SCALE GENOMIC DNA]</scope>
    <source>
        <strain evidence="3 4">NST_G2</strain>
    </source>
</reference>
<name>A0A183THH8_SCHSO</name>
<organism evidence="5">
    <name type="scientific">Schistocephalus solidus</name>
    <name type="common">Tapeworm</name>
    <dbReference type="NCBI Taxonomy" id="70667"/>
    <lineage>
        <taxon>Eukaryota</taxon>
        <taxon>Metazoa</taxon>
        <taxon>Spiralia</taxon>
        <taxon>Lophotrochozoa</taxon>
        <taxon>Platyhelminthes</taxon>
        <taxon>Cestoda</taxon>
        <taxon>Eucestoda</taxon>
        <taxon>Diphyllobothriidea</taxon>
        <taxon>Diphyllobothriidae</taxon>
        <taxon>Schistocephalus</taxon>
    </lineage>
</organism>